<accession>A0A4C1YMK0</accession>
<proteinExistence type="predicted"/>
<gene>
    <name evidence="1" type="ORF">EVAR_43503_1</name>
</gene>
<reference evidence="1 2" key="1">
    <citation type="journal article" date="2019" name="Commun. Biol.">
        <title>The bagworm genome reveals a unique fibroin gene that provides high tensile strength.</title>
        <authorList>
            <person name="Kono N."/>
            <person name="Nakamura H."/>
            <person name="Ohtoshi R."/>
            <person name="Tomita M."/>
            <person name="Numata K."/>
            <person name="Arakawa K."/>
        </authorList>
    </citation>
    <scope>NUCLEOTIDE SEQUENCE [LARGE SCALE GENOMIC DNA]</scope>
</reference>
<protein>
    <submittedName>
        <fullName evidence="1">Uncharacterized protein</fullName>
    </submittedName>
</protein>
<organism evidence="1 2">
    <name type="scientific">Eumeta variegata</name>
    <name type="common">Bagworm moth</name>
    <name type="synonym">Eumeta japonica</name>
    <dbReference type="NCBI Taxonomy" id="151549"/>
    <lineage>
        <taxon>Eukaryota</taxon>
        <taxon>Metazoa</taxon>
        <taxon>Ecdysozoa</taxon>
        <taxon>Arthropoda</taxon>
        <taxon>Hexapoda</taxon>
        <taxon>Insecta</taxon>
        <taxon>Pterygota</taxon>
        <taxon>Neoptera</taxon>
        <taxon>Endopterygota</taxon>
        <taxon>Lepidoptera</taxon>
        <taxon>Glossata</taxon>
        <taxon>Ditrysia</taxon>
        <taxon>Tineoidea</taxon>
        <taxon>Psychidae</taxon>
        <taxon>Oiketicinae</taxon>
        <taxon>Eumeta</taxon>
    </lineage>
</organism>
<name>A0A4C1YMK0_EUMVA</name>
<sequence>MMSLRASDVSDPSELSYIPRVAVDVALLAEIDENYICVVDRNAVIMRSCRGAPSAGRVRGSGGPFRFGASSPFGRALDEGVARCPNL</sequence>
<keyword evidence="2" id="KW-1185">Reference proteome</keyword>
<dbReference type="AlphaFoldDB" id="A0A4C1YMK0"/>
<evidence type="ECO:0000313" key="1">
    <source>
        <dbReference type="EMBL" id="GBP75597.1"/>
    </source>
</evidence>
<comment type="caution">
    <text evidence="1">The sequence shown here is derived from an EMBL/GenBank/DDBJ whole genome shotgun (WGS) entry which is preliminary data.</text>
</comment>
<evidence type="ECO:0000313" key="2">
    <source>
        <dbReference type="Proteomes" id="UP000299102"/>
    </source>
</evidence>
<dbReference type="Proteomes" id="UP000299102">
    <property type="component" value="Unassembled WGS sequence"/>
</dbReference>
<dbReference type="EMBL" id="BGZK01001254">
    <property type="protein sequence ID" value="GBP75597.1"/>
    <property type="molecule type" value="Genomic_DNA"/>
</dbReference>